<organism evidence="1 2">
    <name type="scientific">Methylobacterium adhaesivum</name>
    <dbReference type="NCBI Taxonomy" id="333297"/>
    <lineage>
        <taxon>Bacteria</taxon>
        <taxon>Pseudomonadati</taxon>
        <taxon>Pseudomonadota</taxon>
        <taxon>Alphaproteobacteria</taxon>
        <taxon>Hyphomicrobiales</taxon>
        <taxon>Methylobacteriaceae</taxon>
        <taxon>Methylobacterium</taxon>
    </lineage>
</organism>
<protein>
    <submittedName>
        <fullName evidence="1">DUF3606 domain-containing protein</fullName>
    </submittedName>
</protein>
<name>A0ABT8BKE3_9HYPH</name>
<keyword evidence="2" id="KW-1185">Reference proteome</keyword>
<dbReference type="Proteomes" id="UP001224644">
    <property type="component" value="Unassembled WGS sequence"/>
</dbReference>
<reference evidence="2" key="1">
    <citation type="journal article" date="2019" name="Int. J. Syst. Evol. Microbiol.">
        <title>The Global Catalogue of Microorganisms (GCM) 10K type strain sequencing project: providing services to taxonomists for standard genome sequencing and annotation.</title>
        <authorList>
            <consortium name="The Broad Institute Genomics Platform"/>
            <consortium name="The Broad Institute Genome Sequencing Center for Infectious Disease"/>
            <person name="Wu L."/>
            <person name="Ma J."/>
        </authorList>
    </citation>
    <scope>NUCLEOTIDE SEQUENCE [LARGE SCALE GENOMIC DNA]</scope>
    <source>
        <strain evidence="2">CECT 7069</strain>
    </source>
</reference>
<comment type="caution">
    <text evidence="1">The sequence shown here is derived from an EMBL/GenBank/DDBJ whole genome shotgun (WGS) entry which is preliminary data.</text>
</comment>
<gene>
    <name evidence="1" type="ORF">QWZ12_18910</name>
</gene>
<accession>A0ABT8BKE3</accession>
<dbReference type="EMBL" id="JAUFPX010000018">
    <property type="protein sequence ID" value="MDN3592669.1"/>
    <property type="molecule type" value="Genomic_DNA"/>
</dbReference>
<sequence>MIADQISPKSAEKTHLDIYDTHARTSFAARLGVSEDRLRKAVHIVGSRISTLTSYFHK</sequence>
<evidence type="ECO:0000313" key="2">
    <source>
        <dbReference type="Proteomes" id="UP001224644"/>
    </source>
</evidence>
<proteinExistence type="predicted"/>
<dbReference type="RefSeq" id="WP_238221707.1">
    <property type="nucleotide sequence ID" value="NZ_BPQD01000002.1"/>
</dbReference>
<evidence type="ECO:0000313" key="1">
    <source>
        <dbReference type="EMBL" id="MDN3592669.1"/>
    </source>
</evidence>